<comment type="caution">
    <text evidence="2">The sequence shown here is derived from an EMBL/GenBank/DDBJ whole genome shotgun (WGS) entry which is preliminary data.</text>
</comment>
<keyword evidence="1" id="KW-0732">Signal</keyword>
<proteinExistence type="predicted"/>
<evidence type="ECO:0000313" key="3">
    <source>
        <dbReference type="Proteomes" id="UP001215598"/>
    </source>
</evidence>
<feature type="chain" id="PRO_5042016653" evidence="1">
    <location>
        <begin position="28"/>
        <end position="211"/>
    </location>
</feature>
<sequence>MSFASPAISLALTTCLLLLGIVRQKFCKSPPAWLKGLHTLGHSRNQFLPGTVIVGGGTYLNPQPKPRGTERDISWHSITGMVTARICADHFERVIIIDPELEDAEKPRTRIMQYHAAHVILTIFADGTRRLWREFDAEMKTVGGRKWHSTSSIKISFMLNSPPGGANWRQYGGKVGSGKKTGGRMAAKVAAVISWRHFVTGWRTENHLKCA</sequence>
<name>A0AAD7GFB3_9AGAR</name>
<dbReference type="AlphaFoldDB" id="A0AAD7GFB3"/>
<dbReference type="EMBL" id="JARKIB010000792">
    <property type="protein sequence ID" value="KAJ7691856.1"/>
    <property type="molecule type" value="Genomic_DNA"/>
</dbReference>
<feature type="signal peptide" evidence="1">
    <location>
        <begin position="1"/>
        <end position="27"/>
    </location>
</feature>
<evidence type="ECO:0000313" key="2">
    <source>
        <dbReference type="EMBL" id="KAJ7691856.1"/>
    </source>
</evidence>
<organism evidence="2 3">
    <name type="scientific">Mycena metata</name>
    <dbReference type="NCBI Taxonomy" id="1033252"/>
    <lineage>
        <taxon>Eukaryota</taxon>
        <taxon>Fungi</taxon>
        <taxon>Dikarya</taxon>
        <taxon>Basidiomycota</taxon>
        <taxon>Agaricomycotina</taxon>
        <taxon>Agaricomycetes</taxon>
        <taxon>Agaricomycetidae</taxon>
        <taxon>Agaricales</taxon>
        <taxon>Marasmiineae</taxon>
        <taxon>Mycenaceae</taxon>
        <taxon>Mycena</taxon>
    </lineage>
</organism>
<accession>A0AAD7GFB3</accession>
<reference evidence="2" key="1">
    <citation type="submission" date="2023-03" db="EMBL/GenBank/DDBJ databases">
        <title>Massive genome expansion in bonnet fungi (Mycena s.s.) driven by repeated elements and novel gene families across ecological guilds.</title>
        <authorList>
            <consortium name="Lawrence Berkeley National Laboratory"/>
            <person name="Harder C.B."/>
            <person name="Miyauchi S."/>
            <person name="Viragh M."/>
            <person name="Kuo A."/>
            <person name="Thoen E."/>
            <person name="Andreopoulos B."/>
            <person name="Lu D."/>
            <person name="Skrede I."/>
            <person name="Drula E."/>
            <person name="Henrissat B."/>
            <person name="Morin E."/>
            <person name="Kohler A."/>
            <person name="Barry K."/>
            <person name="LaButti K."/>
            <person name="Morin E."/>
            <person name="Salamov A."/>
            <person name="Lipzen A."/>
            <person name="Mereny Z."/>
            <person name="Hegedus B."/>
            <person name="Baldrian P."/>
            <person name="Stursova M."/>
            <person name="Weitz H."/>
            <person name="Taylor A."/>
            <person name="Grigoriev I.V."/>
            <person name="Nagy L.G."/>
            <person name="Martin F."/>
            <person name="Kauserud H."/>
        </authorList>
    </citation>
    <scope>NUCLEOTIDE SEQUENCE</scope>
    <source>
        <strain evidence="2">CBHHK182m</strain>
    </source>
</reference>
<protein>
    <submittedName>
        <fullName evidence="2">Uncharacterized protein</fullName>
    </submittedName>
</protein>
<evidence type="ECO:0000256" key="1">
    <source>
        <dbReference type="SAM" id="SignalP"/>
    </source>
</evidence>
<dbReference type="Proteomes" id="UP001215598">
    <property type="component" value="Unassembled WGS sequence"/>
</dbReference>
<keyword evidence="3" id="KW-1185">Reference proteome</keyword>
<gene>
    <name evidence="2" type="ORF">B0H16DRAFT_1486638</name>
</gene>